<dbReference type="Pfam" id="PF18758">
    <property type="entry name" value="KDZ"/>
    <property type="match status" value="1"/>
</dbReference>
<evidence type="ECO:0000313" key="1">
    <source>
        <dbReference type="EMBL" id="KAG1808365.1"/>
    </source>
</evidence>
<dbReference type="EMBL" id="JABBWG010000038">
    <property type="protein sequence ID" value="KAG1808365.1"/>
    <property type="molecule type" value="Genomic_DNA"/>
</dbReference>
<name>A0A9P7E0T8_9AGAM</name>
<evidence type="ECO:0000313" key="2">
    <source>
        <dbReference type="Proteomes" id="UP000807769"/>
    </source>
</evidence>
<accession>A0A9P7E0T8</accession>
<comment type="caution">
    <text evidence="1">The sequence shown here is derived from an EMBL/GenBank/DDBJ whole genome shotgun (WGS) entry which is preliminary data.</text>
</comment>
<dbReference type="InterPro" id="IPR040521">
    <property type="entry name" value="KDZ"/>
</dbReference>
<sequence>MSNAEPILEHEHVANVLDVIDVPDTVMPSSNWHRDKTIALALVRQGVMPHSQISPVVCITLETLKFYCVAHLRSPHLSIQAFVKTISDLHGIEFHQHLSRQFLIAFNLYHQIRWTVASLIMESLQHDSPNWCLKHACPACQLHFKMLYAMDGNNSLKRVLQHSLNDDNDNNNTPGASSELPTGQLFISDHYLACDFVDQFSQDVSCNLGWEKQLNVSQNAPEENSCEGWWKNMDDSKTQKAWGIYDEMGIFVAVCCHGFCLLIMDMVQSGEL</sequence>
<protein>
    <recommendedName>
        <fullName evidence="3">CxC1-like cysteine cluster associated with KDZ transposases domain-containing protein</fullName>
    </recommendedName>
</protein>
<keyword evidence="2" id="KW-1185">Reference proteome</keyword>
<dbReference type="OrthoDB" id="2683015at2759"/>
<dbReference type="AlphaFoldDB" id="A0A9P7E0T8"/>
<evidence type="ECO:0008006" key="3">
    <source>
        <dbReference type="Google" id="ProtNLM"/>
    </source>
</evidence>
<dbReference type="GeneID" id="64632643"/>
<organism evidence="1 2">
    <name type="scientific">Suillus subaureus</name>
    <dbReference type="NCBI Taxonomy" id="48587"/>
    <lineage>
        <taxon>Eukaryota</taxon>
        <taxon>Fungi</taxon>
        <taxon>Dikarya</taxon>
        <taxon>Basidiomycota</taxon>
        <taxon>Agaricomycotina</taxon>
        <taxon>Agaricomycetes</taxon>
        <taxon>Agaricomycetidae</taxon>
        <taxon>Boletales</taxon>
        <taxon>Suillineae</taxon>
        <taxon>Suillaceae</taxon>
        <taxon>Suillus</taxon>
    </lineage>
</organism>
<reference evidence="1" key="1">
    <citation type="journal article" date="2020" name="New Phytol.">
        <title>Comparative genomics reveals dynamic genome evolution in host specialist ectomycorrhizal fungi.</title>
        <authorList>
            <person name="Lofgren L.A."/>
            <person name="Nguyen N.H."/>
            <person name="Vilgalys R."/>
            <person name="Ruytinx J."/>
            <person name="Liao H.L."/>
            <person name="Branco S."/>
            <person name="Kuo A."/>
            <person name="LaButti K."/>
            <person name="Lipzen A."/>
            <person name="Andreopoulos W."/>
            <person name="Pangilinan J."/>
            <person name="Riley R."/>
            <person name="Hundley H."/>
            <person name="Na H."/>
            <person name="Barry K."/>
            <person name="Grigoriev I.V."/>
            <person name="Stajich J.E."/>
            <person name="Kennedy P.G."/>
        </authorList>
    </citation>
    <scope>NUCLEOTIDE SEQUENCE</scope>
    <source>
        <strain evidence="1">MN1</strain>
    </source>
</reference>
<proteinExistence type="predicted"/>
<dbReference type="RefSeq" id="XP_041188580.1">
    <property type="nucleotide sequence ID" value="XM_041338627.1"/>
</dbReference>
<gene>
    <name evidence="1" type="ORF">BJ212DRAFT_1449024</name>
</gene>
<dbReference type="Proteomes" id="UP000807769">
    <property type="component" value="Unassembled WGS sequence"/>
</dbReference>